<dbReference type="GeneID" id="94834118"/>
<dbReference type="EMBL" id="MLAK01000553">
    <property type="protein sequence ID" value="OHT12879.1"/>
    <property type="molecule type" value="Genomic_DNA"/>
</dbReference>
<evidence type="ECO:0000256" key="1">
    <source>
        <dbReference type="SAM" id="MobiDB-lite"/>
    </source>
</evidence>
<feature type="region of interest" description="Disordered" evidence="1">
    <location>
        <begin position="417"/>
        <end position="482"/>
    </location>
</feature>
<protein>
    <submittedName>
        <fullName evidence="2">Uncharacterized protein</fullName>
    </submittedName>
</protein>
<dbReference type="AlphaFoldDB" id="A0A1J4KNN1"/>
<dbReference type="Proteomes" id="UP000179807">
    <property type="component" value="Unassembled WGS sequence"/>
</dbReference>
<proteinExistence type="predicted"/>
<keyword evidence="3" id="KW-1185">Reference proteome</keyword>
<dbReference type="VEuPathDB" id="TrichDB:TRFO_17143"/>
<feature type="compositionally biased region" description="Basic and acidic residues" evidence="1">
    <location>
        <begin position="432"/>
        <end position="457"/>
    </location>
</feature>
<name>A0A1J4KNN1_9EUKA</name>
<gene>
    <name evidence="2" type="ORF">TRFO_17143</name>
</gene>
<evidence type="ECO:0000313" key="3">
    <source>
        <dbReference type="Proteomes" id="UP000179807"/>
    </source>
</evidence>
<reference evidence="2" key="1">
    <citation type="submission" date="2016-10" db="EMBL/GenBank/DDBJ databases">
        <authorList>
            <person name="Benchimol M."/>
            <person name="Almeida L.G."/>
            <person name="Vasconcelos A.T."/>
            <person name="Perreira-Neves A."/>
            <person name="Rosa I.A."/>
            <person name="Tasca T."/>
            <person name="Bogo M.R."/>
            <person name="de Souza W."/>
        </authorList>
    </citation>
    <scope>NUCLEOTIDE SEQUENCE [LARGE SCALE GENOMIC DNA]</scope>
    <source>
        <strain evidence="2">K</strain>
    </source>
</reference>
<evidence type="ECO:0000313" key="2">
    <source>
        <dbReference type="EMBL" id="OHT12879.1"/>
    </source>
</evidence>
<organism evidence="2 3">
    <name type="scientific">Tritrichomonas foetus</name>
    <dbReference type="NCBI Taxonomy" id="1144522"/>
    <lineage>
        <taxon>Eukaryota</taxon>
        <taxon>Metamonada</taxon>
        <taxon>Parabasalia</taxon>
        <taxon>Tritrichomonadida</taxon>
        <taxon>Tritrichomonadidae</taxon>
        <taxon>Tritrichomonas</taxon>
    </lineage>
</organism>
<dbReference type="RefSeq" id="XP_068366015.1">
    <property type="nucleotide sequence ID" value="XM_068499414.1"/>
</dbReference>
<comment type="caution">
    <text evidence="2">The sequence shown here is derived from an EMBL/GenBank/DDBJ whole genome shotgun (WGS) entry which is preliminary data.</text>
</comment>
<sequence length="482" mass="55294">MSSDESFTLSTMALSEDYDEDSEIEQERQIQLIAQREKQIREAKKKKQTLRRKWFRMILLFNRKRVIKEYLRFGKHRQNLVNQCIELTSKTFLSKAIFNGTDISIAHLGIPSIVPIRILANRPKYQVNPAKKADRIANNYLFSIDYESPLASLMPQSLDTISSVVNLGISIPPHPNKIEDADNAAPGAALNALPTVPPYTPEQAAAPLLAFIPVDYSLRRENRPYTAAAKAAEALINGKSFTKGFNCLTKCVKEEFKEIENLEFAIHEENDYSYDETQLTIFNDSDIADNGKEQNNIENEKVEETKKNKEIKGKRTPRGKVKKESGFVFNNRHLIHTLEMRTQALVDSLTDKIVVKKVVSASKASFETNVIEKPIQKFAKRVVHQSGFKPKLRCEFDFLDKRLDKNMEDFLDNLIPHKKDETQQENAQQQNTKHDHLTTENQNKETQEINETEQKKEVNHHRGHGKKKSKKSPTERKHVKAA</sequence>
<feature type="compositionally biased region" description="Basic residues" evidence="1">
    <location>
        <begin position="458"/>
        <end position="482"/>
    </location>
</feature>
<accession>A0A1J4KNN1</accession>